<accession>A0A0W0R576</accession>
<keyword evidence="3 8" id="KW-0863">Zinc-finger</keyword>
<dbReference type="HAMAP" id="MF_00440">
    <property type="entry name" value="NrdR"/>
    <property type="match status" value="1"/>
</dbReference>
<keyword evidence="4 8" id="KW-0067">ATP-binding</keyword>
<dbReference type="PANTHER" id="PTHR30455">
    <property type="entry name" value="TRANSCRIPTIONAL REPRESSOR NRDR"/>
    <property type="match status" value="1"/>
</dbReference>
<sequence length="157" mass="18196">MHCPFCHAEETKVVDSRLVAEGAQVRRRRQCLECNERFTTFESAELIMPLVIKRDGRREPFNIDNLRAGMLRALEKRPVSADALEGAIIAIMQKIRRNGEREIDSRLIGEWVMEQLYRLDHVAYIRFASVYKRFKDISEFKHTIDQIKDEATGSNGG</sequence>
<evidence type="ECO:0000313" key="10">
    <source>
        <dbReference type="EMBL" id="KTC66183.1"/>
    </source>
</evidence>
<dbReference type="GO" id="GO:0008270">
    <property type="term" value="F:zinc ion binding"/>
    <property type="evidence" value="ECO:0007669"/>
    <property type="project" value="UniProtKB-UniRule"/>
</dbReference>
<evidence type="ECO:0000256" key="2">
    <source>
        <dbReference type="ARBA" id="ARBA00022741"/>
    </source>
</evidence>
<dbReference type="NCBIfam" id="TIGR00244">
    <property type="entry name" value="transcriptional regulator NrdR"/>
    <property type="match status" value="1"/>
</dbReference>
<keyword evidence="7 8" id="KW-0804">Transcription</keyword>
<keyword evidence="1 8" id="KW-0678">Repressor</keyword>
<comment type="similarity">
    <text evidence="8">Belongs to the NrdR family.</text>
</comment>
<feature type="domain" description="ATP-cone" evidence="9">
    <location>
        <begin position="49"/>
        <end position="139"/>
    </location>
</feature>
<dbReference type="Proteomes" id="UP000281170">
    <property type="component" value="Plasmid 19"/>
</dbReference>
<dbReference type="GO" id="GO:0003677">
    <property type="term" value="F:DNA binding"/>
    <property type="evidence" value="ECO:0007669"/>
    <property type="project" value="UniProtKB-KW"/>
</dbReference>
<comment type="cofactor">
    <cofactor evidence="8">
        <name>Zn(2+)</name>
        <dbReference type="ChEBI" id="CHEBI:29105"/>
    </cofactor>
    <text evidence="8">Binds 1 zinc ion.</text>
</comment>
<evidence type="ECO:0000256" key="3">
    <source>
        <dbReference type="ARBA" id="ARBA00022771"/>
    </source>
</evidence>
<keyword evidence="12" id="KW-1185">Reference proteome</keyword>
<dbReference type="Pfam" id="PF03477">
    <property type="entry name" value="ATP-cone"/>
    <property type="match status" value="1"/>
</dbReference>
<gene>
    <name evidence="8 10" type="primary">nrdR</name>
    <name evidence="10" type="ORF">Lade_0841</name>
    <name evidence="11" type="ORF">NCTC12735_01209</name>
</gene>
<dbReference type="AlphaFoldDB" id="A0A0W0R576"/>
<keyword evidence="8" id="KW-0862">Zinc</keyword>
<dbReference type="EMBL" id="LNKA01000001">
    <property type="protein sequence ID" value="KTC66183.1"/>
    <property type="molecule type" value="Genomic_DNA"/>
</dbReference>
<keyword evidence="8" id="KW-0479">Metal-binding</keyword>
<evidence type="ECO:0000259" key="9">
    <source>
        <dbReference type="PROSITE" id="PS51161"/>
    </source>
</evidence>
<evidence type="ECO:0000256" key="4">
    <source>
        <dbReference type="ARBA" id="ARBA00022840"/>
    </source>
</evidence>
<dbReference type="PATRIC" id="fig|45056.6.peg.871"/>
<dbReference type="PROSITE" id="PS51161">
    <property type="entry name" value="ATP_CONE"/>
    <property type="match status" value="1"/>
</dbReference>
<geneLocation type="plasmid" evidence="11 13">
    <name>19</name>
</geneLocation>
<dbReference type="STRING" id="45056.Lade_0841"/>
<dbReference type="RefSeq" id="WP_058461883.1">
    <property type="nucleotide sequence ID" value="NZ_CAAAHS010000005.1"/>
</dbReference>
<name>A0A0W0R576_9GAMM</name>
<keyword evidence="6 8" id="KW-0238">DNA-binding</keyword>
<comment type="function">
    <text evidence="8">Negatively regulates transcription of bacterial ribonucleotide reductase nrd genes and operons by binding to NrdR-boxes.</text>
</comment>
<evidence type="ECO:0000313" key="12">
    <source>
        <dbReference type="Proteomes" id="UP000054859"/>
    </source>
</evidence>
<dbReference type="InterPro" id="IPR055173">
    <property type="entry name" value="NrdR-like_N"/>
</dbReference>
<dbReference type="GO" id="GO:0045892">
    <property type="term" value="P:negative regulation of DNA-templated transcription"/>
    <property type="evidence" value="ECO:0007669"/>
    <property type="project" value="UniProtKB-UniRule"/>
</dbReference>
<reference evidence="10 12" key="1">
    <citation type="submission" date="2015-11" db="EMBL/GenBank/DDBJ databases">
        <title>Identification of large and diverse effector repertoires of 38 Legionella species.</title>
        <authorList>
            <person name="Burstein D."/>
            <person name="Amaro F."/>
            <person name="Zusman T."/>
            <person name="Lifshitz Z."/>
            <person name="Cohen O."/>
            <person name="Gilbert J.A."/>
            <person name="Pupko T."/>
            <person name="Shuman H.A."/>
            <person name="Segal G."/>
        </authorList>
    </citation>
    <scope>NUCLEOTIDE SEQUENCE [LARGE SCALE GENOMIC DNA]</scope>
    <source>
        <strain evidence="10 12">1762-AUS-E</strain>
    </source>
</reference>
<dbReference type="InterPro" id="IPR003796">
    <property type="entry name" value="RNR_NrdR-like"/>
</dbReference>
<dbReference type="InterPro" id="IPR005144">
    <property type="entry name" value="ATP-cone_dom"/>
</dbReference>
<evidence type="ECO:0000313" key="11">
    <source>
        <dbReference type="EMBL" id="VEH85574.1"/>
    </source>
</evidence>
<dbReference type="PANTHER" id="PTHR30455:SF2">
    <property type="entry name" value="TRANSCRIPTIONAL REPRESSOR NRDR"/>
    <property type="match status" value="1"/>
</dbReference>
<dbReference type="Proteomes" id="UP000054859">
    <property type="component" value="Unassembled WGS sequence"/>
</dbReference>
<dbReference type="KEGG" id="ladl:NCTC12735_01209"/>
<evidence type="ECO:0000256" key="5">
    <source>
        <dbReference type="ARBA" id="ARBA00023015"/>
    </source>
</evidence>
<protein>
    <recommendedName>
        <fullName evidence="8">Transcriptional repressor NrdR</fullName>
    </recommendedName>
</protein>
<keyword evidence="2 8" id="KW-0547">Nucleotide-binding</keyword>
<keyword evidence="11" id="KW-0614">Plasmid</keyword>
<proteinExistence type="inferred from homology"/>
<dbReference type="GO" id="GO:0005524">
    <property type="term" value="F:ATP binding"/>
    <property type="evidence" value="ECO:0007669"/>
    <property type="project" value="UniProtKB-UniRule"/>
</dbReference>
<dbReference type="OrthoDB" id="9807461at2"/>
<evidence type="ECO:0000256" key="8">
    <source>
        <dbReference type="HAMAP-Rule" id="MF_00440"/>
    </source>
</evidence>
<reference evidence="11 13" key="2">
    <citation type="submission" date="2018-12" db="EMBL/GenBank/DDBJ databases">
        <authorList>
            <consortium name="Pathogen Informatics"/>
        </authorList>
    </citation>
    <scope>NUCLEOTIDE SEQUENCE [LARGE SCALE GENOMIC DNA]</scope>
    <source>
        <strain evidence="11 13">NCTC12735</strain>
        <plasmid evidence="13">19</plasmid>
    </source>
</reference>
<evidence type="ECO:0000313" key="13">
    <source>
        <dbReference type="Proteomes" id="UP000281170"/>
    </source>
</evidence>
<keyword evidence="5 8" id="KW-0805">Transcription regulation</keyword>
<dbReference type="EMBL" id="LR134428">
    <property type="protein sequence ID" value="VEH85574.1"/>
    <property type="molecule type" value="Genomic_DNA"/>
</dbReference>
<evidence type="ECO:0000256" key="1">
    <source>
        <dbReference type="ARBA" id="ARBA00022491"/>
    </source>
</evidence>
<evidence type="ECO:0000256" key="7">
    <source>
        <dbReference type="ARBA" id="ARBA00023163"/>
    </source>
</evidence>
<dbReference type="Pfam" id="PF22811">
    <property type="entry name" value="Zn_ribbon_NrdR"/>
    <property type="match status" value="1"/>
</dbReference>
<evidence type="ECO:0000256" key="6">
    <source>
        <dbReference type="ARBA" id="ARBA00023125"/>
    </source>
</evidence>
<feature type="zinc finger region" evidence="8">
    <location>
        <begin position="3"/>
        <end position="34"/>
    </location>
</feature>
<organism evidence="10 12">
    <name type="scientific">Legionella adelaidensis</name>
    <dbReference type="NCBI Taxonomy" id="45056"/>
    <lineage>
        <taxon>Bacteria</taxon>
        <taxon>Pseudomonadati</taxon>
        <taxon>Pseudomonadota</taxon>
        <taxon>Gammaproteobacteria</taxon>
        <taxon>Legionellales</taxon>
        <taxon>Legionellaceae</taxon>
        <taxon>Legionella</taxon>
    </lineage>
</organism>